<name>X1EVQ3_9ZZZZ</name>
<dbReference type="AlphaFoldDB" id="X1EVQ3"/>
<comment type="caution">
    <text evidence="2">The sequence shown here is derived from an EMBL/GenBank/DDBJ whole genome shotgun (WGS) entry which is preliminary data.</text>
</comment>
<proteinExistence type="predicted"/>
<protein>
    <recommendedName>
        <fullName evidence="1">VOC domain-containing protein</fullName>
    </recommendedName>
</protein>
<feature type="non-terminal residue" evidence="2">
    <location>
        <position position="1"/>
    </location>
</feature>
<sequence length="211" mass="24213">IIPSGQMNKEANTMYIMDTMEIIGCHLALSEDPTIQEVDLPKTQYPTGFDTLIGDASTMLHIELTNPDNEKTYKFLHKLFGTEIVEKEFSGILDSDFMRIIHVNLSNVVLQYCQPVAKQGTWYELLQKNGAYVHNLNWCVEDIKKTVEIFKEEKVPQIFESRLPGAPPDSPPFYMMDTLDKLGFHLEHGQAPTTKEGFEFTKNMLFIDFKK</sequence>
<dbReference type="EMBL" id="BARU01010736">
    <property type="protein sequence ID" value="GAH36647.1"/>
    <property type="molecule type" value="Genomic_DNA"/>
</dbReference>
<gene>
    <name evidence="2" type="ORF">S03H2_20383</name>
</gene>
<feature type="domain" description="VOC" evidence="1">
    <location>
        <begin position="58"/>
        <end position="191"/>
    </location>
</feature>
<dbReference type="PROSITE" id="PS51819">
    <property type="entry name" value="VOC"/>
    <property type="match status" value="1"/>
</dbReference>
<organism evidence="2">
    <name type="scientific">marine sediment metagenome</name>
    <dbReference type="NCBI Taxonomy" id="412755"/>
    <lineage>
        <taxon>unclassified sequences</taxon>
        <taxon>metagenomes</taxon>
        <taxon>ecological metagenomes</taxon>
    </lineage>
</organism>
<dbReference type="Gene3D" id="3.10.180.10">
    <property type="entry name" value="2,3-Dihydroxybiphenyl 1,2-Dioxygenase, domain 1"/>
    <property type="match status" value="1"/>
</dbReference>
<evidence type="ECO:0000313" key="2">
    <source>
        <dbReference type="EMBL" id="GAH36647.1"/>
    </source>
</evidence>
<dbReference type="InterPro" id="IPR037523">
    <property type="entry name" value="VOC_core"/>
</dbReference>
<dbReference type="SUPFAM" id="SSF54593">
    <property type="entry name" value="Glyoxalase/Bleomycin resistance protein/Dihydroxybiphenyl dioxygenase"/>
    <property type="match status" value="1"/>
</dbReference>
<reference evidence="2" key="1">
    <citation type="journal article" date="2014" name="Front. Microbiol.">
        <title>High frequency of phylogenetically diverse reductive dehalogenase-homologous genes in deep subseafloor sedimentary metagenomes.</title>
        <authorList>
            <person name="Kawai M."/>
            <person name="Futagami T."/>
            <person name="Toyoda A."/>
            <person name="Takaki Y."/>
            <person name="Nishi S."/>
            <person name="Hori S."/>
            <person name="Arai W."/>
            <person name="Tsubouchi T."/>
            <person name="Morono Y."/>
            <person name="Uchiyama I."/>
            <person name="Ito T."/>
            <person name="Fujiyama A."/>
            <person name="Inagaki F."/>
            <person name="Takami H."/>
        </authorList>
    </citation>
    <scope>NUCLEOTIDE SEQUENCE</scope>
    <source>
        <strain evidence="2">Expedition CK06-06</strain>
    </source>
</reference>
<evidence type="ECO:0000259" key="1">
    <source>
        <dbReference type="PROSITE" id="PS51819"/>
    </source>
</evidence>
<dbReference type="InterPro" id="IPR029068">
    <property type="entry name" value="Glyas_Bleomycin-R_OHBP_Dase"/>
</dbReference>
<accession>X1EVQ3</accession>